<dbReference type="AlphaFoldDB" id="A0A8X6WDE9"/>
<proteinExistence type="predicted"/>
<dbReference type="EMBL" id="BMAU01021404">
    <property type="protein sequence ID" value="GFY32725.1"/>
    <property type="molecule type" value="Genomic_DNA"/>
</dbReference>
<feature type="compositionally biased region" description="Polar residues" evidence="1">
    <location>
        <begin position="19"/>
        <end position="28"/>
    </location>
</feature>
<protein>
    <recommendedName>
        <fullName evidence="4">HTH_48 domain-containing protein</fullName>
    </recommendedName>
</protein>
<comment type="caution">
    <text evidence="2">The sequence shown here is derived from an EMBL/GenBank/DDBJ whole genome shotgun (WGS) entry which is preliminary data.</text>
</comment>
<organism evidence="2 3">
    <name type="scientific">Trichonephila clavipes</name>
    <name type="common">Golden silk orbweaver</name>
    <name type="synonym">Nephila clavipes</name>
    <dbReference type="NCBI Taxonomy" id="2585209"/>
    <lineage>
        <taxon>Eukaryota</taxon>
        <taxon>Metazoa</taxon>
        <taxon>Ecdysozoa</taxon>
        <taxon>Arthropoda</taxon>
        <taxon>Chelicerata</taxon>
        <taxon>Arachnida</taxon>
        <taxon>Araneae</taxon>
        <taxon>Araneomorphae</taxon>
        <taxon>Entelegynae</taxon>
        <taxon>Araneoidea</taxon>
        <taxon>Nephilidae</taxon>
        <taxon>Trichonephila</taxon>
    </lineage>
</organism>
<evidence type="ECO:0000313" key="3">
    <source>
        <dbReference type="Proteomes" id="UP000887159"/>
    </source>
</evidence>
<feature type="region of interest" description="Disordered" evidence="1">
    <location>
        <begin position="1"/>
        <end position="30"/>
    </location>
</feature>
<keyword evidence="3" id="KW-1185">Reference proteome</keyword>
<evidence type="ECO:0008006" key="4">
    <source>
        <dbReference type="Google" id="ProtNLM"/>
    </source>
</evidence>
<sequence length="100" mass="11648">MTPEQVSLSPDYHTIPTGGLQTTINQTPQHHRSSLTLELELMTRQCKYEWFTRFREGRERVSDKTHSDRQATSVSNENIEKVRKLITKDPRLTVHMIAGR</sequence>
<reference evidence="2" key="1">
    <citation type="submission" date="2020-08" db="EMBL/GenBank/DDBJ databases">
        <title>Multicomponent nature underlies the extraordinary mechanical properties of spider dragline silk.</title>
        <authorList>
            <person name="Kono N."/>
            <person name="Nakamura H."/>
            <person name="Mori M."/>
            <person name="Yoshida Y."/>
            <person name="Ohtoshi R."/>
            <person name="Malay A.D."/>
            <person name="Moran D.A.P."/>
            <person name="Tomita M."/>
            <person name="Numata K."/>
            <person name="Arakawa K."/>
        </authorList>
    </citation>
    <scope>NUCLEOTIDE SEQUENCE</scope>
</reference>
<dbReference type="Proteomes" id="UP000887159">
    <property type="component" value="Unassembled WGS sequence"/>
</dbReference>
<name>A0A8X6WDE9_TRICX</name>
<evidence type="ECO:0000313" key="2">
    <source>
        <dbReference type="EMBL" id="GFY32725.1"/>
    </source>
</evidence>
<evidence type="ECO:0000256" key="1">
    <source>
        <dbReference type="SAM" id="MobiDB-lite"/>
    </source>
</evidence>
<gene>
    <name evidence="2" type="ORF">TNCV_4638311</name>
</gene>
<accession>A0A8X6WDE9</accession>